<dbReference type="InterPro" id="IPR052586">
    <property type="entry name" value="ASCC2"/>
</dbReference>
<dbReference type="SUPFAM" id="SSF46934">
    <property type="entry name" value="UBA-like"/>
    <property type="match status" value="1"/>
</dbReference>
<feature type="compositionally biased region" description="Basic and acidic residues" evidence="1">
    <location>
        <begin position="675"/>
        <end position="685"/>
    </location>
</feature>
<evidence type="ECO:0000256" key="1">
    <source>
        <dbReference type="SAM" id="MobiDB-lite"/>
    </source>
</evidence>
<dbReference type="CDD" id="cd14364">
    <property type="entry name" value="CUE_ASCC2"/>
    <property type="match status" value="1"/>
</dbReference>
<dbReference type="InterPro" id="IPR003892">
    <property type="entry name" value="CUE"/>
</dbReference>
<dbReference type="Pfam" id="PF02845">
    <property type="entry name" value="CUE"/>
    <property type="match status" value="1"/>
</dbReference>
<feature type="compositionally biased region" description="Basic and acidic residues" evidence="1">
    <location>
        <begin position="584"/>
        <end position="593"/>
    </location>
</feature>
<sequence length="685" mass="78364">MSVDLMSEYLKESLCEDISFVPFSLPPSSSDVIGWSQWVESLEAIDYDLRHLLQLSHDKFWSQVLYDKTLPVLLDSYLQHALRPHEEAWSVPEKILELLRNIHRRVFMTFLRLSTHKEDQDHHFSPEVFGNLIHTHSLFSVPRLLDLCSIYGNTNGQLLGKMIDNVISKEEQYRTDLYSVMNTSVKEALGVLVDRSSSAESFSEAVDLLSYFTDITHSLSSLISVWRPAASLMCRAGLIESLINCYELSLPILKLKLKENKTEKFPRVCYQLVKENTSKIVHSLLMSCCHGDERKGGAEDQVLASISAIATGKMFYNEFEKHFSLRDVFQSLKEIYPNLDDSQLQYMLAETVSDVAPAPPAVSPAASSQRAKGKAPSIKESVAYIKEMLPHLEEEFIKDCLKEYHYNQEVVIHHILEGTLPPHLLPQEEEATPAEATPLPLEEGQSILEGRLGAYDYDEFDIFRREDVDLSKIHVGKKFESAREVLSDKSHLRYMKGVGLDLINYDEYDDEYDDTYDSHNIGSLDQEENDDIFTIKRLNEKGQFSSRGHKWLSEEEGVAESDDHPAHQPALPTQPLKLLQRPVTPDKIRKEKTSPSLKNRQQQKGGAKRHTNQSKREEGGARSKRAELQHEDKKPSKAERKEERLADKEPSRSVERQRTYNERHKSSRANHNRKALSDKKRGGAY</sequence>
<feature type="compositionally biased region" description="Basic residues" evidence="1">
    <location>
        <begin position="665"/>
        <end position="674"/>
    </location>
</feature>
<gene>
    <name evidence="3" type="primary">100635437</name>
</gene>
<feature type="compositionally biased region" description="Polar residues" evidence="1">
    <location>
        <begin position="594"/>
        <end position="604"/>
    </location>
</feature>
<dbReference type="PANTHER" id="PTHR21494:SF0">
    <property type="entry name" value="ACTIVATING SIGNAL COINTEGRATOR 1 COMPLEX SUBUNIT 2"/>
    <property type="match status" value="1"/>
</dbReference>
<dbReference type="PROSITE" id="PS51140">
    <property type="entry name" value="CUE"/>
    <property type="match status" value="1"/>
</dbReference>
<feature type="domain" description="CUE" evidence="2">
    <location>
        <begin position="377"/>
        <end position="420"/>
    </location>
</feature>
<dbReference type="GO" id="GO:0006355">
    <property type="term" value="P:regulation of DNA-templated transcription"/>
    <property type="evidence" value="ECO:0007669"/>
    <property type="project" value="TreeGrafter"/>
</dbReference>
<dbReference type="AlphaFoldDB" id="A0A1X7V004"/>
<feature type="region of interest" description="Disordered" evidence="1">
    <location>
        <begin position="553"/>
        <end position="685"/>
    </location>
</feature>
<dbReference type="EnsemblMetazoa" id="XM_019995961.1">
    <property type="protein sequence ID" value="XP_019851520.1"/>
    <property type="gene ID" value="LOC100635437"/>
</dbReference>
<dbReference type="STRING" id="400682.A0A1X7V004"/>
<dbReference type="GO" id="GO:0043130">
    <property type="term" value="F:ubiquitin binding"/>
    <property type="evidence" value="ECO:0007669"/>
    <property type="project" value="InterPro"/>
</dbReference>
<keyword evidence="4" id="KW-1185">Reference proteome</keyword>
<dbReference type="InterPro" id="IPR041800">
    <property type="entry name" value="ASCC2_CUE"/>
</dbReference>
<organism evidence="3">
    <name type="scientific">Amphimedon queenslandica</name>
    <name type="common">Sponge</name>
    <dbReference type="NCBI Taxonomy" id="400682"/>
    <lineage>
        <taxon>Eukaryota</taxon>
        <taxon>Metazoa</taxon>
        <taxon>Porifera</taxon>
        <taxon>Demospongiae</taxon>
        <taxon>Heteroscleromorpha</taxon>
        <taxon>Haplosclerida</taxon>
        <taxon>Niphatidae</taxon>
        <taxon>Amphimedon</taxon>
    </lineage>
</organism>
<dbReference type="InterPro" id="IPR009060">
    <property type="entry name" value="UBA-like_sf"/>
</dbReference>
<evidence type="ECO:0000259" key="2">
    <source>
        <dbReference type="PROSITE" id="PS51140"/>
    </source>
</evidence>
<dbReference type="Proteomes" id="UP000007879">
    <property type="component" value="Unassembled WGS sequence"/>
</dbReference>
<name>A0A1X7V004_AMPQE</name>
<dbReference type="InParanoid" id="A0A1X7V004"/>
<dbReference type="EnsemblMetazoa" id="Aqu2.1.32927_001">
    <property type="protein sequence ID" value="Aqu2.1.32927_001"/>
    <property type="gene ID" value="Aqu2.1.32927"/>
</dbReference>
<dbReference type="SMART" id="SM00546">
    <property type="entry name" value="CUE"/>
    <property type="match status" value="1"/>
</dbReference>
<reference evidence="3" key="2">
    <citation type="submission" date="2017-05" db="UniProtKB">
        <authorList>
            <consortium name="EnsemblMetazoa"/>
        </authorList>
    </citation>
    <scope>IDENTIFICATION</scope>
</reference>
<proteinExistence type="predicted"/>
<evidence type="ECO:0000313" key="3">
    <source>
        <dbReference type="EnsemblMetazoa" id="Aqu2.1.32927_001"/>
    </source>
</evidence>
<dbReference type="eggNOG" id="KOG4501">
    <property type="taxonomic scope" value="Eukaryota"/>
</dbReference>
<reference evidence="4" key="1">
    <citation type="journal article" date="2010" name="Nature">
        <title>The Amphimedon queenslandica genome and the evolution of animal complexity.</title>
        <authorList>
            <person name="Srivastava M."/>
            <person name="Simakov O."/>
            <person name="Chapman J."/>
            <person name="Fahey B."/>
            <person name="Gauthier M.E."/>
            <person name="Mitros T."/>
            <person name="Richards G.S."/>
            <person name="Conaco C."/>
            <person name="Dacre M."/>
            <person name="Hellsten U."/>
            <person name="Larroux C."/>
            <person name="Putnam N.H."/>
            <person name="Stanke M."/>
            <person name="Adamska M."/>
            <person name="Darling A."/>
            <person name="Degnan S.M."/>
            <person name="Oakley T.H."/>
            <person name="Plachetzki D.C."/>
            <person name="Zhai Y."/>
            <person name="Adamski M."/>
            <person name="Calcino A."/>
            <person name="Cummins S.F."/>
            <person name="Goodstein D.M."/>
            <person name="Harris C."/>
            <person name="Jackson D.J."/>
            <person name="Leys S.P."/>
            <person name="Shu S."/>
            <person name="Woodcroft B.J."/>
            <person name="Vervoort M."/>
            <person name="Kosik K.S."/>
            <person name="Manning G."/>
            <person name="Degnan B.M."/>
            <person name="Rokhsar D.S."/>
        </authorList>
    </citation>
    <scope>NUCLEOTIDE SEQUENCE [LARGE SCALE GENOMIC DNA]</scope>
</reference>
<evidence type="ECO:0000313" key="4">
    <source>
        <dbReference type="Proteomes" id="UP000007879"/>
    </source>
</evidence>
<accession>A0A1X7V004</accession>
<dbReference type="KEGG" id="aqu:100635437"/>
<feature type="compositionally biased region" description="Basic and acidic residues" evidence="1">
    <location>
        <begin position="614"/>
        <end position="664"/>
    </location>
</feature>
<dbReference type="OrthoDB" id="5577209at2759"/>
<protein>
    <recommendedName>
        <fullName evidence="2">CUE domain-containing protein</fullName>
    </recommendedName>
</protein>
<dbReference type="PANTHER" id="PTHR21494">
    <property type="entry name" value="ACTIVATING SIGNAL COINTEGRATOR 1 COMPLEX SUBUNIT 2 ASC-1 COMPLEX SUBUNIT P100"/>
    <property type="match status" value="1"/>
</dbReference>
<dbReference type="Gene3D" id="1.10.8.10">
    <property type="entry name" value="DNA helicase RuvA subunit, C-terminal domain"/>
    <property type="match status" value="1"/>
</dbReference>
<dbReference type="OMA" id="LSQHEFW"/>